<dbReference type="CARD" id="ARO:3002485">
    <property type="molecule name" value="LRA-2"/>
    <property type="mechanism identifier" value="ARO:0001004"/>
    <property type="mechanism name" value="antibiotic inactivation"/>
</dbReference>
<name>B5L5V0_9BACT</name>
<dbReference type="SMART" id="SM00849">
    <property type="entry name" value="Lactamase_B"/>
    <property type="match status" value="1"/>
</dbReference>
<keyword evidence="1" id="KW-0732">Signal</keyword>
<gene>
    <name evidence="3" type="primary">blaLRA-2</name>
    <name evidence="3" type="ORF">AKSOIL_0002</name>
</gene>
<evidence type="ECO:0000256" key="1">
    <source>
        <dbReference type="SAM" id="SignalP"/>
    </source>
</evidence>
<dbReference type="InterPro" id="IPR036866">
    <property type="entry name" value="RibonucZ/Hydroxyglut_hydro"/>
</dbReference>
<accession>B5L5V0</accession>
<dbReference type="PANTHER" id="PTHR42951">
    <property type="entry name" value="METALLO-BETA-LACTAMASE DOMAIN-CONTAINING"/>
    <property type="match status" value="1"/>
</dbReference>
<dbReference type="RefSeq" id="WP_063842701.1">
    <property type="nucleotide sequence ID" value="NG_047519.1"/>
</dbReference>
<dbReference type="PANTHER" id="PTHR42951:SF17">
    <property type="entry name" value="METALLO-BETA-LACTAMASE DOMAIN-CONTAINING PROTEIN"/>
    <property type="match status" value="1"/>
</dbReference>
<dbReference type="Pfam" id="PF00753">
    <property type="entry name" value="Lactamase_B"/>
    <property type="match status" value="1"/>
</dbReference>
<evidence type="ECO:0000259" key="2">
    <source>
        <dbReference type="SMART" id="SM00849"/>
    </source>
</evidence>
<dbReference type="NCBIfam" id="NF012229">
    <property type="entry name" value="bla_class_B_core"/>
    <property type="match status" value="1"/>
</dbReference>
<proteinExistence type="predicted"/>
<dbReference type="SUPFAM" id="SSF56281">
    <property type="entry name" value="Metallo-hydrolase/oxidoreductase"/>
    <property type="match status" value="1"/>
</dbReference>
<feature type="chain" id="PRO_5002833599" evidence="1">
    <location>
        <begin position="27"/>
        <end position="302"/>
    </location>
</feature>
<dbReference type="InterPro" id="IPR050855">
    <property type="entry name" value="NDM-1-like"/>
</dbReference>
<dbReference type="EMBL" id="EU408347">
    <property type="protein sequence ID" value="ACH58985.1"/>
    <property type="molecule type" value="Genomic_DNA"/>
</dbReference>
<dbReference type="AlphaFoldDB" id="B5L5V0"/>
<sequence>MMDGIKKKTAAGAAAGSLLMMLGVFATPAAGGEAAFKDCPQCAQWNQQRKPFRIYGNTYFVGTAGLSSILVTSDYGHVLIDGGLAQSAPLIKANIEALGFKLTDVKAILVSHVHPDHAGGVAELQRQSGAQVYALRTAEAVLRTGRLTQDDPQSASKTATITPVPQVWVVQDDQLLGVGALRMRAIATPGHTPGGTSWTWDACEDGNCLKMIYADSLSAVAAGKYRFKDHPEVLQAFASSFSRAESAPCDVLLTPHPDASQLFQRLDPEGGTRAASIKDDTACRRYVQAARDTLARKLASEG</sequence>
<feature type="domain" description="Metallo-beta-lactamase" evidence="2">
    <location>
        <begin position="65"/>
        <end position="256"/>
    </location>
</feature>
<feature type="signal peptide" evidence="1">
    <location>
        <begin position="1"/>
        <end position="26"/>
    </location>
</feature>
<dbReference type="Gene3D" id="3.60.15.10">
    <property type="entry name" value="Ribonuclease Z/Hydroxyacylglutathione hydrolase-like"/>
    <property type="match status" value="1"/>
</dbReference>
<organism evidence="3">
    <name type="scientific">uncultured bacterium BLR2</name>
    <dbReference type="NCBI Taxonomy" id="506520"/>
    <lineage>
        <taxon>Bacteria</taxon>
        <taxon>environmental samples</taxon>
    </lineage>
</organism>
<protein>
    <submittedName>
        <fullName evidence="3">LRA-2</fullName>
    </submittedName>
</protein>
<dbReference type="InterPro" id="IPR001279">
    <property type="entry name" value="Metallo-B-lactamas"/>
</dbReference>
<reference evidence="3" key="1">
    <citation type="journal article" date="2009" name="ISME J.">
        <title>Functional metagenomics reveals diverse beta-lactamases in a remote Alaskan soil.</title>
        <authorList>
            <person name="Allen H.K."/>
            <person name="Moe L.A."/>
            <person name="Rodbumrer J."/>
            <person name="Gaarder A."/>
            <person name="Handelsman J."/>
        </authorList>
    </citation>
    <scope>NUCLEOTIDE SEQUENCE</scope>
</reference>
<evidence type="ECO:0000313" key="3">
    <source>
        <dbReference type="EMBL" id="ACH58985.1"/>
    </source>
</evidence>
<dbReference type="NCBIfam" id="NF033105">
    <property type="entry name" value="bla_subclass_B3"/>
    <property type="match status" value="1"/>
</dbReference>